<keyword evidence="3" id="KW-1185">Reference proteome</keyword>
<feature type="region of interest" description="Disordered" evidence="1">
    <location>
        <begin position="210"/>
        <end position="249"/>
    </location>
</feature>
<reference evidence="2" key="1">
    <citation type="submission" date="2019-11" db="EMBL/GenBank/DDBJ databases">
        <title>Leishmania tarentolae CDS.</title>
        <authorList>
            <person name="Goto Y."/>
            <person name="Yamagishi J."/>
        </authorList>
    </citation>
    <scope>NUCLEOTIDE SEQUENCE [LARGE SCALE GENOMIC DNA]</scope>
    <source>
        <strain evidence="2">Parrot Tar II</strain>
    </source>
</reference>
<evidence type="ECO:0000313" key="2">
    <source>
        <dbReference type="EMBL" id="GET86180.1"/>
    </source>
</evidence>
<feature type="region of interest" description="Disordered" evidence="1">
    <location>
        <begin position="59"/>
        <end position="82"/>
    </location>
</feature>
<feature type="region of interest" description="Disordered" evidence="1">
    <location>
        <begin position="121"/>
        <end position="176"/>
    </location>
</feature>
<evidence type="ECO:0000256" key="1">
    <source>
        <dbReference type="SAM" id="MobiDB-lite"/>
    </source>
</evidence>
<dbReference type="Proteomes" id="UP000419144">
    <property type="component" value="Unassembled WGS sequence"/>
</dbReference>
<accession>A0A640K997</accession>
<feature type="compositionally biased region" description="Low complexity" evidence="1">
    <location>
        <begin position="35"/>
        <end position="47"/>
    </location>
</feature>
<organism evidence="2 3">
    <name type="scientific">Leishmania tarentolae</name>
    <name type="common">Sauroleishmania tarentolae</name>
    <dbReference type="NCBI Taxonomy" id="5689"/>
    <lineage>
        <taxon>Eukaryota</taxon>
        <taxon>Discoba</taxon>
        <taxon>Euglenozoa</taxon>
        <taxon>Kinetoplastea</taxon>
        <taxon>Metakinetoplastina</taxon>
        <taxon>Trypanosomatida</taxon>
        <taxon>Trypanosomatidae</taxon>
        <taxon>Leishmaniinae</taxon>
        <taxon>Leishmania</taxon>
        <taxon>lizard Leishmania</taxon>
    </lineage>
</organism>
<feature type="region of interest" description="Disordered" evidence="1">
    <location>
        <begin position="1"/>
        <end position="47"/>
    </location>
</feature>
<name>A0A640K997_LEITA</name>
<dbReference type="OrthoDB" id="266885at2759"/>
<dbReference type="EMBL" id="BLBS01000009">
    <property type="protein sequence ID" value="GET86180.1"/>
    <property type="molecule type" value="Genomic_DNA"/>
</dbReference>
<dbReference type="VEuPathDB" id="TriTrypDB:LtaPh_0804800"/>
<evidence type="ECO:0000313" key="3">
    <source>
        <dbReference type="Proteomes" id="UP000419144"/>
    </source>
</evidence>
<gene>
    <name evidence="2" type="ORF">LtaPh_0804800</name>
</gene>
<sequence>MPPSHKAPHAAAVREPRRLAKQPQRRSPSPDHAVGKSSSACTSASNGAAALAAQRLLKGKGGPQRAVPSATVRSSNAQPKAKASTAWRTKLLHLATQEAYTAATLLRLLPSPVPANVWDGGQPNQLLTSTSEPLPLPSPAGAPEGARAKTAQTAGFAGRSASDAWPRTVPAATTEAVSTPVQIVERTSYGELWEGLLACLPLVNSSFNVAKSTPARGRNSDDEENTGSGRQHCGEPASQRSDKKAASGRVNRPIADVSAMFCTLSNDWRSFFLHRRLSASATAGSPVRSTVPAQGYQGTARQKRRRLVSLACSSHLTHAEQRAIGRYAATAIATMSSGARRGLSPVCVLDLL</sequence>
<dbReference type="AlphaFoldDB" id="A0A640K997"/>
<comment type="caution">
    <text evidence="2">The sequence shown here is derived from an EMBL/GenBank/DDBJ whole genome shotgun (WGS) entry which is preliminary data.</text>
</comment>
<proteinExistence type="predicted"/>
<protein>
    <submittedName>
        <fullName evidence="2">Uncharacterized protein</fullName>
    </submittedName>
</protein>